<dbReference type="PANTHER" id="PTHR43124:SF3">
    <property type="entry name" value="CHLORAMPHENICOL EFFLUX PUMP RV0191"/>
    <property type="match status" value="1"/>
</dbReference>
<dbReference type="PROSITE" id="PS50850">
    <property type="entry name" value="MFS"/>
    <property type="match status" value="1"/>
</dbReference>
<evidence type="ECO:0000256" key="4">
    <source>
        <dbReference type="ARBA" id="ARBA00022989"/>
    </source>
</evidence>
<feature type="transmembrane region" description="Helical" evidence="6">
    <location>
        <begin position="282"/>
        <end position="299"/>
    </location>
</feature>
<feature type="transmembrane region" description="Helical" evidence="6">
    <location>
        <begin position="39"/>
        <end position="61"/>
    </location>
</feature>
<accession>Q47AQ7</accession>
<feature type="transmembrane region" description="Helical" evidence="6">
    <location>
        <begin position="130"/>
        <end position="150"/>
    </location>
</feature>
<dbReference type="KEGG" id="dar:Daro_3345"/>
<proteinExistence type="predicted"/>
<evidence type="ECO:0000256" key="6">
    <source>
        <dbReference type="SAM" id="Phobius"/>
    </source>
</evidence>
<feature type="transmembrane region" description="Helical" evidence="6">
    <location>
        <begin position="383"/>
        <end position="405"/>
    </location>
</feature>
<dbReference type="SUPFAM" id="SSF103473">
    <property type="entry name" value="MFS general substrate transporter"/>
    <property type="match status" value="1"/>
</dbReference>
<dbReference type="GO" id="GO:0005886">
    <property type="term" value="C:plasma membrane"/>
    <property type="evidence" value="ECO:0007669"/>
    <property type="project" value="UniProtKB-SubCell"/>
</dbReference>
<name>Q47AQ7_DECAR</name>
<evidence type="ECO:0000256" key="3">
    <source>
        <dbReference type="ARBA" id="ARBA00022692"/>
    </source>
</evidence>
<keyword evidence="3 6" id="KW-0812">Transmembrane</keyword>
<dbReference type="OrthoDB" id="5291895at2"/>
<feature type="transmembrane region" description="Helical" evidence="6">
    <location>
        <begin position="218"/>
        <end position="237"/>
    </location>
</feature>
<dbReference type="HOGENOM" id="CLU_001265_62_1_4"/>
<feature type="transmembrane region" description="Helical" evidence="6">
    <location>
        <begin position="73"/>
        <end position="91"/>
    </location>
</feature>
<feature type="transmembrane region" description="Helical" evidence="6">
    <location>
        <begin position="162"/>
        <end position="181"/>
    </location>
</feature>
<evidence type="ECO:0000259" key="7">
    <source>
        <dbReference type="PROSITE" id="PS50850"/>
    </source>
</evidence>
<dbReference type="InterPro" id="IPR020846">
    <property type="entry name" value="MFS_dom"/>
</dbReference>
<comment type="subcellular location">
    <subcellularLocation>
        <location evidence="1">Cell membrane</location>
        <topology evidence="1">Multi-pass membrane protein</topology>
    </subcellularLocation>
</comment>
<dbReference type="AlphaFoldDB" id="Q47AQ7"/>
<dbReference type="EMBL" id="CP000089">
    <property type="protein sequence ID" value="AAZ48074.1"/>
    <property type="molecule type" value="Genomic_DNA"/>
</dbReference>
<evidence type="ECO:0000256" key="5">
    <source>
        <dbReference type="ARBA" id="ARBA00023136"/>
    </source>
</evidence>
<dbReference type="PANTHER" id="PTHR43124">
    <property type="entry name" value="PURINE EFFLUX PUMP PBUE"/>
    <property type="match status" value="1"/>
</dbReference>
<keyword evidence="2" id="KW-1003">Cell membrane</keyword>
<feature type="domain" description="Major facilitator superfamily (MFS) profile" evidence="7">
    <location>
        <begin position="7"/>
        <end position="410"/>
    </location>
</feature>
<dbReference type="Pfam" id="PF07690">
    <property type="entry name" value="MFS_1"/>
    <property type="match status" value="1"/>
</dbReference>
<dbReference type="InterPro" id="IPR036259">
    <property type="entry name" value="MFS_trans_sf"/>
</dbReference>
<sequence length="417" mass="44613">MRRRWLALGIVALAYILSFFQRFAPAGIAQDLAASFETSAASLGILAATYFYVYTLMQVPTGILVDTLGPRRILALGGLIGGAGSFLFGFAPSLELALVGRTLIGFGVSVTFIAMLKLVAVWFEENRFATMVGICMLIGNLGSVLAGAPLSALAQATGWRGVFIGVGFASLVLGALCWLIVRDTPESGVAVPKPHFDRTAVLSNLWAVVKNRDTWPAVAVNTGMSGAFFTFAGLWAMPYLMQVHGLARAVAATHLSLWFGGFAIGCLFIGGLSDRLGRRKPVLIVASHLYGAIWLIWLSCTTMPLALSYALFALMGLTTAGFSLTWACSKEVNPPMLSGMSTSVANMGGFLAGALLQPLVGWIMDLGWKGEMVSGARVYDVEIWRHGVLVLTVCAILGAASCWWIRETRCRNIWQAG</sequence>
<feature type="transmembrane region" description="Helical" evidence="6">
    <location>
        <begin position="305"/>
        <end position="328"/>
    </location>
</feature>
<evidence type="ECO:0000313" key="8">
    <source>
        <dbReference type="EMBL" id="AAZ48074.1"/>
    </source>
</evidence>
<dbReference type="GO" id="GO:0022857">
    <property type="term" value="F:transmembrane transporter activity"/>
    <property type="evidence" value="ECO:0007669"/>
    <property type="project" value="InterPro"/>
</dbReference>
<dbReference type="Gene3D" id="1.20.1250.20">
    <property type="entry name" value="MFS general substrate transporter like domains"/>
    <property type="match status" value="2"/>
</dbReference>
<dbReference type="STRING" id="159087.Daro_3345"/>
<dbReference type="InterPro" id="IPR050189">
    <property type="entry name" value="MFS_Efflux_Transporters"/>
</dbReference>
<feature type="transmembrane region" description="Helical" evidence="6">
    <location>
        <begin position="340"/>
        <end position="363"/>
    </location>
</feature>
<dbReference type="eggNOG" id="COG2271">
    <property type="taxonomic scope" value="Bacteria"/>
</dbReference>
<gene>
    <name evidence="8" type="ordered locus">Daro_3345</name>
</gene>
<organism evidence="8">
    <name type="scientific">Dechloromonas aromatica (strain RCB)</name>
    <dbReference type="NCBI Taxonomy" id="159087"/>
    <lineage>
        <taxon>Bacteria</taxon>
        <taxon>Pseudomonadati</taxon>
        <taxon>Pseudomonadota</taxon>
        <taxon>Betaproteobacteria</taxon>
        <taxon>Rhodocyclales</taxon>
        <taxon>Azonexaceae</taxon>
        <taxon>Dechloromonas</taxon>
    </lineage>
</organism>
<feature type="transmembrane region" description="Helical" evidence="6">
    <location>
        <begin position="249"/>
        <end position="270"/>
    </location>
</feature>
<feature type="transmembrane region" description="Helical" evidence="6">
    <location>
        <begin position="103"/>
        <end position="123"/>
    </location>
</feature>
<evidence type="ECO:0000256" key="2">
    <source>
        <dbReference type="ARBA" id="ARBA00022475"/>
    </source>
</evidence>
<keyword evidence="5 6" id="KW-0472">Membrane</keyword>
<dbReference type="InterPro" id="IPR011701">
    <property type="entry name" value="MFS"/>
</dbReference>
<reference evidence="8" key="1">
    <citation type="submission" date="2005-08" db="EMBL/GenBank/DDBJ databases">
        <title>Complete sequence of Dechloromonas aromatica RCB.</title>
        <authorList>
            <person name="Salinero K.K."/>
            <person name="Copeland A."/>
            <person name="Lucas S."/>
            <person name="Lapidus A."/>
            <person name="Barry K."/>
            <person name="Detter J.C."/>
            <person name="Glavina T."/>
            <person name="Hammon N."/>
            <person name="Israni S."/>
            <person name="Pitluck S."/>
            <person name="Di Bartolo G."/>
            <person name="Trong S."/>
            <person name="Schmutz J."/>
            <person name="Larimer F."/>
            <person name="Land M."/>
            <person name="Ivanova N."/>
            <person name="Richardson P."/>
        </authorList>
    </citation>
    <scope>NUCLEOTIDE SEQUENCE</scope>
    <source>
        <strain evidence="8">RCB</strain>
    </source>
</reference>
<keyword evidence="4 6" id="KW-1133">Transmembrane helix</keyword>
<dbReference type="InterPro" id="IPR005829">
    <property type="entry name" value="Sugar_transporter_CS"/>
</dbReference>
<protein>
    <submittedName>
        <fullName evidence="8">Major facilitator superfamily MFS_1</fullName>
    </submittedName>
</protein>
<dbReference type="PROSITE" id="PS00216">
    <property type="entry name" value="SUGAR_TRANSPORT_1"/>
    <property type="match status" value="1"/>
</dbReference>
<evidence type="ECO:0000256" key="1">
    <source>
        <dbReference type="ARBA" id="ARBA00004651"/>
    </source>
</evidence>